<reference evidence="9 10" key="1">
    <citation type="submission" date="2020-08" db="EMBL/GenBank/DDBJ databases">
        <title>Functional genomics of gut bacteria from endangered species of beetles.</title>
        <authorList>
            <person name="Carlos-Shanley C."/>
        </authorList>
    </citation>
    <scope>NUCLEOTIDE SEQUENCE [LARGE SCALE GENOMIC DNA]</scope>
    <source>
        <strain evidence="9 10">S00123</strain>
    </source>
</reference>
<evidence type="ECO:0000313" key="9">
    <source>
        <dbReference type="EMBL" id="MBB4797020.1"/>
    </source>
</evidence>
<comment type="pathway">
    <text evidence="2">Cofactor biosynthesis; ubiquinone biosynthesis.</text>
</comment>
<keyword evidence="5" id="KW-0274">FAD</keyword>
<sequence length="450" mass="47695">MSRDRVKGLFTSHRSGDRDVWALDAGGHRRDTGGMAQTDYDIIIAGAGLAGATFALAAAQGGLKPVLVDPQPFDAQLAPTFDGRSTAIAYSTFRMLDALGLGESLRPHACRMDRILVTDGKRPGAASRPPSPAYIRFDADEIGDRNGGEPLGYMLENRRIRTALAQAVTAAGIEVRAPASVGGVEVGPGLATVTLKDGATISAPLVVGAEGRGSTVRRAAGIDTFGWGYGQSGVVATVRLGRDHGNVAHEYFLPDGPFAILPLTEQRASLVWTESTRRAEALKAAPDEAFHAHLMRRFGEFLDGVEVVGPRFVYPLSLQLAEKLTAPRIAILGDAAHGVHPVAGQGLNMGLKDAAALAEVLTDAVRIGEDIGSELVLERYARWRRFDNAALAAGFDGFVRLFSNDLAPVRLARDLGMAAVNRVAPLRRAFMHEAGGATGDLPRLLRGEAL</sequence>
<dbReference type="InterPro" id="IPR010971">
    <property type="entry name" value="UbiH/COQ6"/>
</dbReference>
<dbReference type="EMBL" id="JACHKY010000001">
    <property type="protein sequence ID" value="MBB4797020.1"/>
    <property type="molecule type" value="Genomic_DNA"/>
</dbReference>
<name>A0A7W7IME1_9CAUL</name>
<evidence type="ECO:0000256" key="3">
    <source>
        <dbReference type="ARBA" id="ARBA00005349"/>
    </source>
</evidence>
<dbReference type="Gene3D" id="3.50.50.60">
    <property type="entry name" value="FAD/NAD(P)-binding domain"/>
    <property type="match status" value="2"/>
</dbReference>
<feature type="domain" description="FAD-binding" evidence="8">
    <location>
        <begin position="40"/>
        <end position="366"/>
    </location>
</feature>
<gene>
    <name evidence="9" type="ORF">HNP32_000734</name>
</gene>
<dbReference type="GO" id="GO:0006744">
    <property type="term" value="P:ubiquinone biosynthetic process"/>
    <property type="evidence" value="ECO:0007669"/>
    <property type="project" value="UniProtKB-UniPathway"/>
</dbReference>
<dbReference type="InterPro" id="IPR036188">
    <property type="entry name" value="FAD/NAD-bd_sf"/>
</dbReference>
<dbReference type="PANTHER" id="PTHR43876">
    <property type="entry name" value="UBIQUINONE BIOSYNTHESIS MONOOXYGENASE COQ6, MITOCHONDRIAL"/>
    <property type="match status" value="1"/>
</dbReference>
<comment type="caution">
    <text evidence="9">The sequence shown here is derived from an EMBL/GenBank/DDBJ whole genome shotgun (WGS) entry which is preliminary data.</text>
</comment>
<dbReference type="PRINTS" id="PR00420">
    <property type="entry name" value="RNGMNOXGNASE"/>
</dbReference>
<evidence type="ECO:0000313" key="10">
    <source>
        <dbReference type="Proteomes" id="UP000539957"/>
    </source>
</evidence>
<dbReference type="Proteomes" id="UP000539957">
    <property type="component" value="Unassembled WGS sequence"/>
</dbReference>
<evidence type="ECO:0000256" key="6">
    <source>
        <dbReference type="ARBA" id="ARBA00023002"/>
    </source>
</evidence>
<dbReference type="FunFam" id="3.50.50.60:FF:000021">
    <property type="entry name" value="Ubiquinone biosynthesis monooxygenase COQ6"/>
    <property type="match status" value="1"/>
</dbReference>
<evidence type="ECO:0000256" key="5">
    <source>
        <dbReference type="ARBA" id="ARBA00022827"/>
    </source>
</evidence>
<dbReference type="GO" id="GO:0004497">
    <property type="term" value="F:monooxygenase activity"/>
    <property type="evidence" value="ECO:0007669"/>
    <property type="project" value="UniProtKB-KW"/>
</dbReference>
<dbReference type="AlphaFoldDB" id="A0A7W7IME1"/>
<dbReference type="PANTHER" id="PTHR43876:SF7">
    <property type="entry name" value="UBIQUINONE BIOSYNTHESIS MONOOXYGENASE COQ6, MITOCHONDRIAL"/>
    <property type="match status" value="1"/>
</dbReference>
<dbReference type="SUPFAM" id="SSF51905">
    <property type="entry name" value="FAD/NAD(P)-binding domain"/>
    <property type="match status" value="1"/>
</dbReference>
<keyword evidence="4" id="KW-0285">Flavoprotein</keyword>
<protein>
    <submittedName>
        <fullName evidence="9">2-octaprenyl-6-methoxyphenol hydroxylase</fullName>
        <ecNumber evidence="9">1.14.13.-</ecNumber>
    </submittedName>
</protein>
<organism evidence="9 10">
    <name type="scientific">Brevundimonas bullata</name>
    <dbReference type="NCBI Taxonomy" id="13160"/>
    <lineage>
        <taxon>Bacteria</taxon>
        <taxon>Pseudomonadati</taxon>
        <taxon>Pseudomonadota</taxon>
        <taxon>Alphaproteobacteria</taxon>
        <taxon>Caulobacterales</taxon>
        <taxon>Caulobacteraceae</taxon>
        <taxon>Brevundimonas</taxon>
    </lineage>
</organism>
<dbReference type="InterPro" id="IPR002938">
    <property type="entry name" value="FAD-bd"/>
</dbReference>
<comment type="cofactor">
    <cofactor evidence="1">
        <name>FAD</name>
        <dbReference type="ChEBI" id="CHEBI:57692"/>
    </cofactor>
</comment>
<dbReference type="EC" id="1.14.13.-" evidence="9"/>
<evidence type="ECO:0000259" key="8">
    <source>
        <dbReference type="Pfam" id="PF01494"/>
    </source>
</evidence>
<dbReference type="PROSITE" id="PS01304">
    <property type="entry name" value="UBIH"/>
    <property type="match status" value="1"/>
</dbReference>
<dbReference type="UniPathway" id="UPA00232"/>
<evidence type="ECO:0000256" key="1">
    <source>
        <dbReference type="ARBA" id="ARBA00001974"/>
    </source>
</evidence>
<dbReference type="GO" id="GO:0016705">
    <property type="term" value="F:oxidoreductase activity, acting on paired donors, with incorporation or reduction of molecular oxygen"/>
    <property type="evidence" value="ECO:0007669"/>
    <property type="project" value="InterPro"/>
</dbReference>
<evidence type="ECO:0000256" key="7">
    <source>
        <dbReference type="ARBA" id="ARBA00023033"/>
    </source>
</evidence>
<keyword evidence="10" id="KW-1185">Reference proteome</keyword>
<dbReference type="NCBIfam" id="TIGR01988">
    <property type="entry name" value="Ubi-OHases"/>
    <property type="match status" value="1"/>
</dbReference>
<proteinExistence type="inferred from homology"/>
<keyword evidence="6 9" id="KW-0560">Oxidoreductase</keyword>
<dbReference type="GO" id="GO:0071949">
    <property type="term" value="F:FAD binding"/>
    <property type="evidence" value="ECO:0007669"/>
    <property type="project" value="InterPro"/>
</dbReference>
<accession>A0A7W7IME1</accession>
<dbReference type="Pfam" id="PF01494">
    <property type="entry name" value="FAD_binding_3"/>
    <property type="match status" value="1"/>
</dbReference>
<dbReference type="InterPro" id="IPR018168">
    <property type="entry name" value="Ubi_Hdrlase_CS"/>
</dbReference>
<keyword evidence="7" id="KW-0503">Monooxygenase</keyword>
<evidence type="ECO:0000256" key="4">
    <source>
        <dbReference type="ARBA" id="ARBA00022630"/>
    </source>
</evidence>
<comment type="similarity">
    <text evidence="3">Belongs to the UbiH/COQ6 family.</text>
</comment>
<dbReference type="InterPro" id="IPR051205">
    <property type="entry name" value="UbiH/COQ6_monooxygenase"/>
</dbReference>
<dbReference type="GO" id="GO:0110142">
    <property type="term" value="C:ubiquinone biosynthesis complex"/>
    <property type="evidence" value="ECO:0007669"/>
    <property type="project" value="UniProtKB-ARBA"/>
</dbReference>
<evidence type="ECO:0000256" key="2">
    <source>
        <dbReference type="ARBA" id="ARBA00004749"/>
    </source>
</evidence>